<reference evidence="2 3" key="1">
    <citation type="journal article" date="2018" name="BMC Genomics">
        <title>Whole genome sequencing and function prediction of 133 gut anaerobes isolated from chicken caecum in pure cultures.</title>
        <authorList>
            <person name="Medvecky M."/>
            <person name="Cejkova D."/>
            <person name="Polansky O."/>
            <person name="Karasova D."/>
            <person name="Kubasova T."/>
            <person name="Cizek A."/>
            <person name="Rychlik I."/>
        </authorList>
    </citation>
    <scope>NUCLEOTIDE SEQUENCE [LARGE SCALE GENOMIC DNA]</scope>
    <source>
        <strain evidence="2 3">An13</strain>
    </source>
</reference>
<keyword evidence="1" id="KW-0472">Membrane</keyword>
<accession>A0A1Y4SW87</accession>
<keyword evidence="1" id="KW-1133">Transmembrane helix</keyword>
<evidence type="ECO:0000313" key="2">
    <source>
        <dbReference type="EMBL" id="OUQ34207.1"/>
    </source>
</evidence>
<sequence length="194" mass="22684">MKKSKKVTIISIVAIIMIMGILQIYHYSMNLSVELPKEMDSAVKEGLETMINPNKYFPGKYKNVDFIFSVSAYHTFDYTVNGASIKVYGLFDLMKLDEECINDYRENDNFTCRFGSGGYFVAYLKKDEQGKIVPERIWTQYSINDSTLDILKKFPIKTWLFILIGNSHKYDEIHVKEMEWQLHDYVYSGTEKTE</sequence>
<name>A0A1Y4SW87_9FIRM</name>
<evidence type="ECO:0000313" key="3">
    <source>
        <dbReference type="Proteomes" id="UP000195305"/>
    </source>
</evidence>
<dbReference type="Proteomes" id="UP000195305">
    <property type="component" value="Unassembled WGS sequence"/>
</dbReference>
<feature type="transmembrane region" description="Helical" evidence="1">
    <location>
        <begin position="7"/>
        <end position="27"/>
    </location>
</feature>
<keyword evidence="3" id="KW-1185">Reference proteome</keyword>
<proteinExistence type="predicted"/>
<protein>
    <submittedName>
        <fullName evidence="2">Uncharacterized protein</fullName>
    </submittedName>
</protein>
<gene>
    <name evidence="2" type="ORF">B5E75_07710</name>
</gene>
<dbReference type="AlphaFoldDB" id="A0A1Y4SW87"/>
<dbReference type="EMBL" id="NFLJ01000019">
    <property type="protein sequence ID" value="OUQ34207.1"/>
    <property type="molecule type" value="Genomic_DNA"/>
</dbReference>
<organism evidence="2 3">
    <name type="scientific">Massilimicrobiota timonensis</name>
    <dbReference type="NCBI Taxonomy" id="1776392"/>
    <lineage>
        <taxon>Bacteria</taxon>
        <taxon>Bacillati</taxon>
        <taxon>Bacillota</taxon>
        <taxon>Erysipelotrichia</taxon>
        <taxon>Erysipelotrichales</taxon>
        <taxon>Erysipelotrichaceae</taxon>
        <taxon>Massilimicrobiota</taxon>
    </lineage>
</organism>
<comment type="caution">
    <text evidence="2">The sequence shown here is derived from an EMBL/GenBank/DDBJ whole genome shotgun (WGS) entry which is preliminary data.</text>
</comment>
<evidence type="ECO:0000256" key="1">
    <source>
        <dbReference type="SAM" id="Phobius"/>
    </source>
</evidence>
<dbReference type="RefSeq" id="WP_087358170.1">
    <property type="nucleotide sequence ID" value="NZ_NFLJ01000019.1"/>
</dbReference>
<keyword evidence="1" id="KW-0812">Transmembrane</keyword>